<feature type="binding site" evidence="2">
    <location>
        <position position="114"/>
    </location>
    <ligand>
        <name>Zn(2+)</name>
        <dbReference type="ChEBI" id="CHEBI:29105"/>
        <label>2</label>
    </ligand>
</feature>
<feature type="binding site" evidence="2">
    <location>
        <position position="10"/>
    </location>
    <ligand>
        <name>Zn(2+)</name>
        <dbReference type="ChEBI" id="CHEBI:29105"/>
        <label>1</label>
    </ligand>
</feature>
<dbReference type="InterPro" id="IPR007035">
    <property type="entry name" value="Peptidase_M55"/>
</dbReference>
<dbReference type="AlphaFoldDB" id="A0A6J4VJK1"/>
<keyword evidence="2" id="KW-0479">Metal-binding</keyword>
<dbReference type="EC" id="3.4.11.-" evidence="3"/>
<sequence>MKVLISADMEGTCGVVSWVRVMPPEGTAGEPTSQTEYERARLRMTREVNAAIEGALAGGAEEVIVNDSHDGMRNLIPEELHPACRFISGNDKLLGMMQGADLAGVGAVFYTGYHARAGTPAAPLAHTWTDWLNDVRFDGMSTGEFGINAAIAGHYGVPVTLVTGDDKAVAQTREFLGDQIVGVAVKEGISTFAALHLHPARAIALIRDGAYQAVAAAALASPYILDSGATVELDFDHQARADQAVLCPGVERAGERTVAFRPGDGLQLCRTFRAVMKLAGIRMSP</sequence>
<dbReference type="EMBL" id="CADCWJ010000742">
    <property type="protein sequence ID" value="CAA9581337.1"/>
    <property type="molecule type" value="Genomic_DNA"/>
</dbReference>
<dbReference type="PIRSF" id="PIRSF015853">
    <property type="entry name" value="Pep_DppA"/>
    <property type="match status" value="1"/>
</dbReference>
<keyword evidence="2" id="KW-0862">Zinc</keyword>
<feature type="active site" description="Nucleophile" evidence="1">
    <location>
        <position position="126"/>
    </location>
</feature>
<evidence type="ECO:0000256" key="1">
    <source>
        <dbReference type="PIRSR" id="PIRSR015853-1"/>
    </source>
</evidence>
<feature type="binding site" evidence="2">
    <location>
        <position position="8"/>
    </location>
    <ligand>
        <name>Zn(2+)</name>
        <dbReference type="ChEBI" id="CHEBI:29105"/>
        <label>1</label>
    </ligand>
</feature>
<dbReference type="GO" id="GO:0046872">
    <property type="term" value="F:metal ion binding"/>
    <property type="evidence" value="ECO:0007669"/>
    <property type="project" value="UniProtKB-KW"/>
</dbReference>
<dbReference type="Pfam" id="PF04951">
    <property type="entry name" value="Peptidase_M55"/>
    <property type="match status" value="1"/>
</dbReference>
<dbReference type="GO" id="GO:0004177">
    <property type="term" value="F:aminopeptidase activity"/>
    <property type="evidence" value="ECO:0007669"/>
    <property type="project" value="UniProtKB-KW"/>
</dbReference>
<name>A0A6J4VJK1_9BACT</name>
<keyword evidence="3" id="KW-0645">Protease</keyword>
<dbReference type="Gene3D" id="3.30.1360.130">
    <property type="entry name" value="Dipeptide transport protein"/>
    <property type="match status" value="1"/>
</dbReference>
<dbReference type="CDD" id="cd08663">
    <property type="entry name" value="DAP_dppA_1"/>
    <property type="match status" value="1"/>
</dbReference>
<reference evidence="3" key="1">
    <citation type="submission" date="2020-02" db="EMBL/GenBank/DDBJ databases">
        <authorList>
            <person name="Meier V. D."/>
        </authorList>
    </citation>
    <scope>NUCLEOTIDE SEQUENCE</scope>
    <source>
        <strain evidence="3">AVDCRST_MAG87</strain>
    </source>
</reference>
<protein>
    <submittedName>
        <fullName evidence="3">D-aminopeptidase dipeptide-binding protein DppA</fullName>
        <ecNumber evidence="3">3.4.11.-</ecNumber>
    </submittedName>
</protein>
<feature type="binding site" evidence="2">
    <location>
        <position position="144"/>
    </location>
    <ligand>
        <name>Zn(2+)</name>
        <dbReference type="ChEBI" id="CHEBI:29105"/>
        <label>2</label>
    </ligand>
</feature>
<dbReference type="InterPro" id="IPR027476">
    <property type="entry name" value="DppA_N"/>
</dbReference>
<gene>
    <name evidence="3" type="ORF">AVDCRST_MAG87-3397</name>
</gene>
<dbReference type="InterPro" id="IPR036177">
    <property type="entry name" value="Peptidase_M55_sf"/>
</dbReference>
<evidence type="ECO:0000256" key="2">
    <source>
        <dbReference type="PIRSR" id="PIRSR015853-2"/>
    </source>
</evidence>
<feature type="binding site" evidence="2">
    <location>
        <position position="8"/>
    </location>
    <ligand>
        <name>Zn(2+)</name>
        <dbReference type="ChEBI" id="CHEBI:29105"/>
        <label>2</label>
    </ligand>
</feature>
<accession>A0A6J4VJK1</accession>
<feature type="binding site" evidence="2">
    <location>
        <position position="69"/>
    </location>
    <ligand>
        <name>Zn(2+)</name>
        <dbReference type="ChEBI" id="CHEBI:29105"/>
        <label>2</label>
    </ligand>
</feature>
<dbReference type="SUPFAM" id="SSF63992">
    <property type="entry name" value="Dipeptide transport protein"/>
    <property type="match status" value="1"/>
</dbReference>
<keyword evidence="3" id="KW-0378">Hydrolase</keyword>
<dbReference type="Gene3D" id="3.40.50.10780">
    <property type="entry name" value="Dipeptide transport protein"/>
    <property type="match status" value="1"/>
</dbReference>
<organism evidence="3">
    <name type="scientific">uncultured Thermomicrobiales bacterium</name>
    <dbReference type="NCBI Taxonomy" id="1645740"/>
    <lineage>
        <taxon>Bacteria</taxon>
        <taxon>Pseudomonadati</taxon>
        <taxon>Thermomicrobiota</taxon>
        <taxon>Thermomicrobia</taxon>
        <taxon>Thermomicrobiales</taxon>
        <taxon>environmental samples</taxon>
    </lineage>
</organism>
<keyword evidence="3" id="KW-0031">Aminopeptidase</keyword>
<proteinExistence type="predicted"/>
<evidence type="ECO:0000313" key="3">
    <source>
        <dbReference type="EMBL" id="CAA9581337.1"/>
    </source>
</evidence>